<dbReference type="CDD" id="cd06554">
    <property type="entry name" value="ASCH_ASC-1_like"/>
    <property type="match status" value="1"/>
</dbReference>
<dbReference type="EMBL" id="UOGL01000349">
    <property type="protein sequence ID" value="VAX39615.1"/>
    <property type="molecule type" value="Genomic_DNA"/>
</dbReference>
<organism evidence="2">
    <name type="scientific">hydrothermal vent metagenome</name>
    <dbReference type="NCBI Taxonomy" id="652676"/>
    <lineage>
        <taxon>unclassified sequences</taxon>
        <taxon>metagenomes</taxon>
        <taxon>ecological metagenomes</taxon>
    </lineage>
</organism>
<evidence type="ECO:0000313" key="2">
    <source>
        <dbReference type="EMBL" id="VAX39615.1"/>
    </source>
</evidence>
<accession>A0A3B1E2I8</accession>
<protein>
    <recommendedName>
        <fullName evidence="1">ASCH domain-containing protein</fullName>
    </recommendedName>
</protein>
<reference evidence="2" key="1">
    <citation type="submission" date="2018-06" db="EMBL/GenBank/DDBJ databases">
        <authorList>
            <person name="Zhirakovskaya E."/>
        </authorList>
    </citation>
    <scope>NUCLEOTIDE SEQUENCE</scope>
</reference>
<dbReference type="AlphaFoldDB" id="A0A3B1E2I8"/>
<dbReference type="Pfam" id="PF04266">
    <property type="entry name" value="ASCH"/>
    <property type="match status" value="1"/>
</dbReference>
<name>A0A3B1E2I8_9ZZZZ</name>
<dbReference type="InterPro" id="IPR007374">
    <property type="entry name" value="ASCH_domain"/>
</dbReference>
<evidence type="ECO:0000259" key="1">
    <source>
        <dbReference type="Pfam" id="PF04266"/>
    </source>
</evidence>
<dbReference type="Gene3D" id="2.30.130.30">
    <property type="entry name" value="Hypothetical protein"/>
    <property type="match status" value="1"/>
</dbReference>
<dbReference type="SUPFAM" id="SSF88697">
    <property type="entry name" value="PUA domain-like"/>
    <property type="match status" value="1"/>
</dbReference>
<dbReference type="InterPro" id="IPR015947">
    <property type="entry name" value="PUA-like_sf"/>
</dbReference>
<gene>
    <name evidence="2" type="ORF">MNBD_PLANCTO02-626</name>
</gene>
<sequence length="140" mass="16028">MTSPDINRITLSIQQPWAELILRGIKTLEVRSQNTNVRGLIYLYTSKKLATSKEAIAAASQYDINTDALPTGMVVGTVELFDVTLAKKKHAKEACLSRTSFKENVHYVWHLKNPDHFVDPIKAKYVPYGVWFYPFQRKKN</sequence>
<proteinExistence type="predicted"/>
<feature type="domain" description="ASCH" evidence="1">
    <location>
        <begin position="11"/>
        <end position="95"/>
    </location>
</feature>